<evidence type="ECO:0000256" key="3">
    <source>
        <dbReference type="ARBA" id="ARBA00023163"/>
    </source>
</evidence>
<dbReference type="PROSITE" id="PS01124">
    <property type="entry name" value="HTH_ARAC_FAMILY_2"/>
    <property type="match status" value="1"/>
</dbReference>
<protein>
    <submittedName>
        <fullName evidence="5">AraC family transcriptional regulator</fullName>
    </submittedName>
</protein>
<dbReference type="Pfam" id="PF12833">
    <property type="entry name" value="HTH_18"/>
    <property type="match status" value="1"/>
</dbReference>
<evidence type="ECO:0000313" key="5">
    <source>
        <dbReference type="EMBL" id="UWZ74800.1"/>
    </source>
</evidence>
<dbReference type="PROSITE" id="PS00041">
    <property type="entry name" value="HTH_ARAC_FAMILY_1"/>
    <property type="match status" value="1"/>
</dbReference>
<evidence type="ECO:0000256" key="2">
    <source>
        <dbReference type="ARBA" id="ARBA00023125"/>
    </source>
</evidence>
<dbReference type="SUPFAM" id="SSF46689">
    <property type="entry name" value="Homeodomain-like"/>
    <property type="match status" value="1"/>
</dbReference>
<dbReference type="Proteomes" id="UP001060345">
    <property type="component" value="Chromosome"/>
</dbReference>
<dbReference type="InterPro" id="IPR018062">
    <property type="entry name" value="HTH_AraC-typ_CS"/>
</dbReference>
<keyword evidence="1" id="KW-0805">Transcription regulation</keyword>
<evidence type="ECO:0000256" key="1">
    <source>
        <dbReference type="ARBA" id="ARBA00023015"/>
    </source>
</evidence>
<accession>A0AAX3CSX5</accession>
<dbReference type="InterPro" id="IPR009057">
    <property type="entry name" value="Homeodomain-like_sf"/>
</dbReference>
<keyword evidence="3" id="KW-0804">Transcription</keyword>
<dbReference type="GO" id="GO:0003700">
    <property type="term" value="F:DNA-binding transcription factor activity"/>
    <property type="evidence" value="ECO:0007669"/>
    <property type="project" value="InterPro"/>
</dbReference>
<dbReference type="RefSeq" id="WP_064378030.1">
    <property type="nucleotide sequence ID" value="NZ_CABGVB010000015.1"/>
</dbReference>
<reference evidence="5" key="1">
    <citation type="submission" date="2022-08" db="EMBL/GenBank/DDBJ databases">
        <title>Genomic characterization and comparative genomic analysis of a strain of klebsiella michiganensis carrying blaKPC-2 isolated from the blood of children with very preterm bloodstream infection.</title>
        <authorList>
            <person name="Zhang N."/>
        </authorList>
    </citation>
    <scope>NUCLEOTIDE SEQUENCE</scope>
    <source>
        <strain evidence="5">BSI-KPN166</strain>
    </source>
</reference>
<evidence type="ECO:0000313" key="6">
    <source>
        <dbReference type="Proteomes" id="UP001060345"/>
    </source>
</evidence>
<dbReference type="PANTHER" id="PTHR43280:SF10">
    <property type="entry name" value="REGULATORY PROTEIN POCR"/>
    <property type="match status" value="1"/>
</dbReference>
<dbReference type="PANTHER" id="PTHR43280">
    <property type="entry name" value="ARAC-FAMILY TRANSCRIPTIONAL REGULATOR"/>
    <property type="match status" value="1"/>
</dbReference>
<keyword evidence="2" id="KW-0238">DNA-binding</keyword>
<dbReference type="GO" id="GO:0043565">
    <property type="term" value="F:sequence-specific DNA binding"/>
    <property type="evidence" value="ECO:0007669"/>
    <property type="project" value="InterPro"/>
</dbReference>
<dbReference type="InterPro" id="IPR018060">
    <property type="entry name" value="HTH_AraC"/>
</dbReference>
<sequence>MSDESPVFEKIPVGAGELFTLRVDNINDFNGINVVPHFHMMDELMWFRESEGSYSIGDEKFTIKNNTLVFVPALLIHEMTLPAAASHKRYLMQFEKEWLEGYDLSLPAAHCGAVAYLSGEEAERLELLLSWCGEFSDFTDSLFRSLMQSVLLHAFNSLKDSVPITERTNHRYLSELIELLQSIDENENFEMTTEEAARRCRWSKSWFSRTFKSAFGISFKKFMLLRKLNIAINLLTNTDLKISDISQSAGFTDSAYFCLKFKEMMNDTPLAFRHKVRSTDAVGRQAEK</sequence>
<feature type="domain" description="HTH araC/xylS-type" evidence="4">
    <location>
        <begin position="177"/>
        <end position="275"/>
    </location>
</feature>
<proteinExistence type="predicted"/>
<organism evidence="5 6">
    <name type="scientific">Klebsiella michiganensis</name>
    <dbReference type="NCBI Taxonomy" id="1134687"/>
    <lineage>
        <taxon>Bacteria</taxon>
        <taxon>Pseudomonadati</taxon>
        <taxon>Pseudomonadota</taxon>
        <taxon>Gammaproteobacteria</taxon>
        <taxon>Enterobacterales</taxon>
        <taxon>Enterobacteriaceae</taxon>
        <taxon>Klebsiella/Raoultella group</taxon>
        <taxon>Klebsiella</taxon>
    </lineage>
</organism>
<dbReference type="EMBL" id="CP102103">
    <property type="protein sequence ID" value="UWZ74800.1"/>
    <property type="molecule type" value="Genomic_DNA"/>
</dbReference>
<dbReference type="Gene3D" id="1.10.10.60">
    <property type="entry name" value="Homeodomain-like"/>
    <property type="match status" value="1"/>
</dbReference>
<gene>
    <name evidence="5" type="ORF">NP224_03340</name>
</gene>
<evidence type="ECO:0000259" key="4">
    <source>
        <dbReference type="PROSITE" id="PS01124"/>
    </source>
</evidence>
<dbReference type="AlphaFoldDB" id="A0AAX3CSX5"/>
<name>A0AAX3CSX5_9ENTR</name>
<dbReference type="SMART" id="SM00342">
    <property type="entry name" value="HTH_ARAC"/>
    <property type="match status" value="1"/>
</dbReference>